<dbReference type="InterPro" id="IPR019734">
    <property type="entry name" value="TPR_rpt"/>
</dbReference>
<name>A0A553YXS4_9ACTN</name>
<dbReference type="Proteomes" id="UP000320888">
    <property type="component" value="Unassembled WGS sequence"/>
</dbReference>
<dbReference type="Gene3D" id="1.25.40.10">
    <property type="entry name" value="Tetratricopeptide repeat domain"/>
    <property type="match status" value="1"/>
</dbReference>
<organism evidence="3 4">
    <name type="scientific">Streptomyces benahoarensis</name>
    <dbReference type="NCBI Taxonomy" id="2595054"/>
    <lineage>
        <taxon>Bacteria</taxon>
        <taxon>Bacillati</taxon>
        <taxon>Actinomycetota</taxon>
        <taxon>Actinomycetes</taxon>
        <taxon>Kitasatosporales</taxon>
        <taxon>Streptomycetaceae</taxon>
        <taxon>Streptomyces</taxon>
    </lineage>
</organism>
<evidence type="ECO:0000313" key="4">
    <source>
        <dbReference type="Proteomes" id="UP000320888"/>
    </source>
</evidence>
<dbReference type="SMART" id="SM00028">
    <property type="entry name" value="TPR"/>
    <property type="match status" value="4"/>
</dbReference>
<dbReference type="InterPro" id="IPR024983">
    <property type="entry name" value="CHAT_dom"/>
</dbReference>
<proteinExistence type="predicted"/>
<gene>
    <name evidence="3" type="ORF">FNZ23_22930</name>
</gene>
<keyword evidence="4" id="KW-1185">Reference proteome</keyword>
<feature type="region of interest" description="Disordered" evidence="1">
    <location>
        <begin position="75"/>
        <end position="97"/>
    </location>
</feature>
<reference evidence="3 4" key="1">
    <citation type="submission" date="2019-07" db="EMBL/GenBank/DDBJ databases">
        <title>Draft genome for Streptomyces benahoarensis MZ03-48.</title>
        <authorList>
            <person name="Gonzalez-Pimentel J.L."/>
        </authorList>
    </citation>
    <scope>NUCLEOTIDE SEQUENCE [LARGE SCALE GENOMIC DNA]</scope>
    <source>
        <strain evidence="3 4">MZ03-48</strain>
    </source>
</reference>
<protein>
    <submittedName>
        <fullName evidence="3">CHAT domain-containing protein</fullName>
    </submittedName>
</protein>
<dbReference type="Pfam" id="PF12770">
    <property type="entry name" value="CHAT"/>
    <property type="match status" value="1"/>
</dbReference>
<dbReference type="SUPFAM" id="SSF48452">
    <property type="entry name" value="TPR-like"/>
    <property type="match status" value="1"/>
</dbReference>
<evidence type="ECO:0000313" key="3">
    <source>
        <dbReference type="EMBL" id="TSB34017.1"/>
    </source>
</evidence>
<comment type="caution">
    <text evidence="3">The sequence shown here is derived from an EMBL/GenBank/DDBJ whole genome shotgun (WGS) entry which is preliminary data.</text>
</comment>
<dbReference type="EMBL" id="VKLS01000374">
    <property type="protein sequence ID" value="TSB34017.1"/>
    <property type="molecule type" value="Genomic_DNA"/>
</dbReference>
<evidence type="ECO:0000259" key="2">
    <source>
        <dbReference type="Pfam" id="PF12770"/>
    </source>
</evidence>
<accession>A0A553YXS4</accession>
<feature type="compositionally biased region" description="Low complexity" evidence="1">
    <location>
        <begin position="79"/>
        <end position="97"/>
    </location>
</feature>
<dbReference type="OrthoDB" id="4331905at2"/>
<dbReference type="AlphaFoldDB" id="A0A553YXS4"/>
<sequence length="1116" mass="119591">MDDAFRISMLRLLTLHSNGIEAVTEELHRAPAFLRDDLRETLENGARTAAAAGRPAEARLLEHLGALARRMYTEDAEDPAASGDADGPAGADGPAAAGAPRRPDFAALLLAAGRLDGLFAQFLQLRAHRSVLPADPVTAAQQILAQQPGWGTDEYATALAAVAMAAGGPLAAVHARTWWAYALLDQATQAEKLGFGAGTGAREHRQRALFHATRAVTALPEEAFTTDTEVAFQAYNVLARAHRALGEYRYGLDVLLACRERMPDPAAGSAPRLRTLWMHLDWIVAAELSALGRSHDGLRCFGNALALHAELTGATADADLVELLTERGKTLLHAGRPAAATADFEQAAEAAERLGRTLPAFRARALAANALAMRGRSREALRRLEENLAAARRGGDQMLHGHRAALATHLRQMGDLAGAEEQYLLALREIGTMPGGSGSRNEIGCLFGLGQLADALGNHDWAREWYARGMQAGRRYGQERDAAAQLAVALRESLERDPTPATAARLLPQLEELRRQAWRDGAPVPRSVAGRAVVHALLRLGRDAEAAALARELIAVADATGDEDTGRQERWHFVTAFTERDGFRQECFDQLWWTREKTLRQLAGTPQARIRAEIAGAALDTHERLLGTVLDHHGALTVPDDAPLPQLCFTLQEEVRARDLLADLAHGPLPVPAAVPPALAEEEASLLSALHPVRTRSALASGDAATSRVASMLYERLAGVREQIRPHAPGHARLRDGEPLDVAGAQDLLARHAPPGGMVLASYFCGADALYCTVLTSDGAPSRVRRVPLGRARLAELAARLRHDINGDPHAAPPTPAIRARRPWKRDLAYLAELTPLMAPFEDLLDGYPLLAVAGHGPLAGLPFVAVPRADGRRLGETTAVVSVPGASALSYLLAEEATTAATAVTVGCGARENPDMALFEEDDALLRSGPWTTAAPLTGTGATPGTVLDALGGAELAHVTAHGYADGDDPLDAALLLSDGRERPSERWVAHDLPARAPFLLRARDVAAAHAAPRRLVLRACSAGWSDPDHPGEELTGMTWAFLRAGTRSVLAPRWNVDGAGSRQLLGAFYRALGAGEPAWRALWLAQRETATDPDRPWLAHPYHWSAFTLTGDWR</sequence>
<evidence type="ECO:0000256" key="1">
    <source>
        <dbReference type="SAM" id="MobiDB-lite"/>
    </source>
</evidence>
<dbReference type="RefSeq" id="WP_143940969.1">
    <property type="nucleotide sequence ID" value="NZ_VKLS01000374.1"/>
</dbReference>
<dbReference type="InterPro" id="IPR011990">
    <property type="entry name" value="TPR-like_helical_dom_sf"/>
</dbReference>
<feature type="domain" description="CHAT" evidence="2">
    <location>
        <begin position="837"/>
        <end position="1114"/>
    </location>
</feature>